<feature type="region of interest" description="Disordered" evidence="1">
    <location>
        <begin position="174"/>
        <end position="194"/>
    </location>
</feature>
<dbReference type="EMBL" id="JABCKV010000005">
    <property type="protein sequence ID" value="KAG5647946.1"/>
    <property type="molecule type" value="Genomic_DNA"/>
</dbReference>
<sequence length="219" mass="24104">MTTISLSDRWRLPGARPLGLDSYMDGGRSAFQLESNSIKMCSRQAQVGDILSLDTSYLASLFHPVAAWGKHKPHQLVSPLFYSDPFLAQLNHTTSSSSGIFALARNIKRPIPKCPNDVTRETVHASVLEQEDLNPHLVDTLAKHPELIMPLLPLEEEIKLNWPLHMDAQVIHAANGHSPKPKSSAANNTEIGSPEVDINSVLNGARRISAYESSRTRTA</sequence>
<proteinExistence type="predicted"/>
<keyword evidence="3" id="KW-1185">Reference proteome</keyword>
<accession>A0A9P7GDN1</accession>
<name>A0A9P7GDN1_9AGAR</name>
<reference evidence="2" key="2">
    <citation type="submission" date="2021-10" db="EMBL/GenBank/DDBJ databases">
        <title>Phylogenomics reveals ancestral predisposition of the termite-cultivated fungus Termitomyces towards a domesticated lifestyle.</title>
        <authorList>
            <person name="Auxier B."/>
            <person name="Grum-Grzhimaylo A."/>
            <person name="Cardenas M.E."/>
            <person name="Lodge J.D."/>
            <person name="Laessoe T."/>
            <person name="Pedersen O."/>
            <person name="Smith M.E."/>
            <person name="Kuyper T.W."/>
            <person name="Franco-Molano E.A."/>
            <person name="Baroni T.J."/>
            <person name="Aanen D.K."/>
        </authorList>
    </citation>
    <scope>NUCLEOTIDE SEQUENCE</scope>
    <source>
        <strain evidence="2">AP01</strain>
        <tissue evidence="2">Mycelium</tissue>
    </source>
</reference>
<reference evidence="2" key="1">
    <citation type="submission" date="2020-07" db="EMBL/GenBank/DDBJ databases">
        <authorList>
            <person name="Nieuwenhuis M."/>
            <person name="Van De Peppel L.J.J."/>
        </authorList>
    </citation>
    <scope>NUCLEOTIDE SEQUENCE</scope>
    <source>
        <strain evidence="2">AP01</strain>
        <tissue evidence="2">Mycelium</tissue>
    </source>
</reference>
<evidence type="ECO:0000256" key="1">
    <source>
        <dbReference type="SAM" id="MobiDB-lite"/>
    </source>
</evidence>
<organism evidence="2 3">
    <name type="scientific">Asterophora parasitica</name>
    <dbReference type="NCBI Taxonomy" id="117018"/>
    <lineage>
        <taxon>Eukaryota</taxon>
        <taxon>Fungi</taxon>
        <taxon>Dikarya</taxon>
        <taxon>Basidiomycota</taxon>
        <taxon>Agaricomycotina</taxon>
        <taxon>Agaricomycetes</taxon>
        <taxon>Agaricomycetidae</taxon>
        <taxon>Agaricales</taxon>
        <taxon>Tricholomatineae</taxon>
        <taxon>Lyophyllaceae</taxon>
        <taxon>Asterophora</taxon>
    </lineage>
</organism>
<gene>
    <name evidence="2" type="ORF">DXG03_006980</name>
</gene>
<evidence type="ECO:0000313" key="2">
    <source>
        <dbReference type="EMBL" id="KAG5647946.1"/>
    </source>
</evidence>
<dbReference type="AlphaFoldDB" id="A0A9P7GDN1"/>
<comment type="caution">
    <text evidence="2">The sequence shown here is derived from an EMBL/GenBank/DDBJ whole genome shotgun (WGS) entry which is preliminary data.</text>
</comment>
<dbReference type="OrthoDB" id="3057168at2759"/>
<dbReference type="Proteomes" id="UP000775547">
    <property type="component" value="Unassembled WGS sequence"/>
</dbReference>
<protein>
    <submittedName>
        <fullName evidence="2">Uncharacterized protein</fullName>
    </submittedName>
</protein>
<evidence type="ECO:0000313" key="3">
    <source>
        <dbReference type="Proteomes" id="UP000775547"/>
    </source>
</evidence>